<accession>A0ABN8SRE1</accession>
<protein>
    <submittedName>
        <fullName evidence="1">Uncharacterized protein</fullName>
    </submittedName>
</protein>
<dbReference type="PANTHER" id="PTHR31751">
    <property type="entry name" value="SI:CH211-108C17.2-RELATED-RELATED"/>
    <property type="match status" value="1"/>
</dbReference>
<reference evidence="1 2" key="1">
    <citation type="submission" date="2022-05" db="EMBL/GenBank/DDBJ databases">
        <authorList>
            <consortium name="Genoscope - CEA"/>
            <person name="William W."/>
        </authorList>
    </citation>
    <scope>NUCLEOTIDE SEQUENCE [LARGE SCALE GENOMIC DNA]</scope>
</reference>
<name>A0ABN8SRE1_9CNID</name>
<gene>
    <name evidence="1" type="ORF">PEVE_00025839</name>
</gene>
<organism evidence="1 2">
    <name type="scientific">Porites evermanni</name>
    <dbReference type="NCBI Taxonomy" id="104178"/>
    <lineage>
        <taxon>Eukaryota</taxon>
        <taxon>Metazoa</taxon>
        <taxon>Cnidaria</taxon>
        <taxon>Anthozoa</taxon>
        <taxon>Hexacorallia</taxon>
        <taxon>Scleractinia</taxon>
        <taxon>Fungiina</taxon>
        <taxon>Poritidae</taxon>
        <taxon>Porites</taxon>
    </lineage>
</organism>
<dbReference type="Proteomes" id="UP001159427">
    <property type="component" value="Unassembled WGS sequence"/>
</dbReference>
<feature type="non-terminal residue" evidence="1">
    <location>
        <position position="144"/>
    </location>
</feature>
<keyword evidence="2" id="KW-1185">Reference proteome</keyword>
<dbReference type="EMBL" id="CALNXI010003489">
    <property type="protein sequence ID" value="CAH3193445.1"/>
    <property type="molecule type" value="Genomic_DNA"/>
</dbReference>
<dbReference type="PANTHER" id="PTHR31751:SF42">
    <property type="entry name" value="PROTEIN CBG10204"/>
    <property type="match status" value="1"/>
</dbReference>
<evidence type="ECO:0000313" key="2">
    <source>
        <dbReference type="Proteomes" id="UP001159427"/>
    </source>
</evidence>
<comment type="caution">
    <text evidence="1">The sequence shown here is derived from an EMBL/GenBank/DDBJ whole genome shotgun (WGS) entry which is preliminary data.</text>
</comment>
<sequence length="144" mass="16495">MGQSAKIMWHIHMLCNPKMKVVYLEILQANETGGSYQIELEGAKRECVYLQSPCMAIKVLSLDCLQFFDVWDVTCSFIKAMLKLGKEKGCGRISDWLKGAQNHLYMCATSTRLGFGELIMAKWKSFMRHVANKHEDHPSLFKQC</sequence>
<evidence type="ECO:0000313" key="1">
    <source>
        <dbReference type="EMBL" id="CAH3193445.1"/>
    </source>
</evidence>
<proteinExistence type="predicted"/>